<name>A0A803P6G5_CANSA</name>
<protein>
    <submittedName>
        <fullName evidence="2">Uncharacterized protein</fullName>
    </submittedName>
</protein>
<organism evidence="2 3">
    <name type="scientific">Cannabis sativa</name>
    <name type="common">Hemp</name>
    <name type="synonym">Marijuana</name>
    <dbReference type="NCBI Taxonomy" id="3483"/>
    <lineage>
        <taxon>Eukaryota</taxon>
        <taxon>Viridiplantae</taxon>
        <taxon>Streptophyta</taxon>
        <taxon>Embryophyta</taxon>
        <taxon>Tracheophyta</taxon>
        <taxon>Spermatophyta</taxon>
        <taxon>Magnoliopsida</taxon>
        <taxon>eudicotyledons</taxon>
        <taxon>Gunneridae</taxon>
        <taxon>Pentapetalae</taxon>
        <taxon>rosids</taxon>
        <taxon>fabids</taxon>
        <taxon>Rosales</taxon>
        <taxon>Cannabaceae</taxon>
        <taxon>Cannabis</taxon>
    </lineage>
</organism>
<dbReference type="EnsemblPlants" id="evm.model.03.1736">
    <property type="protein sequence ID" value="cds.evm.model.03.1736"/>
    <property type="gene ID" value="evm.TU.03.1736"/>
</dbReference>
<evidence type="ECO:0000313" key="2">
    <source>
        <dbReference type="EnsemblPlants" id="cds.evm.model.03.1736"/>
    </source>
</evidence>
<evidence type="ECO:0000313" key="3">
    <source>
        <dbReference type="Proteomes" id="UP000596661"/>
    </source>
</evidence>
<reference evidence="2" key="1">
    <citation type="submission" date="2018-11" db="EMBL/GenBank/DDBJ databases">
        <authorList>
            <person name="Grassa J C."/>
        </authorList>
    </citation>
    <scope>NUCLEOTIDE SEQUENCE [LARGE SCALE GENOMIC DNA]</scope>
</reference>
<proteinExistence type="predicted"/>
<accession>A0A803P6G5</accession>
<keyword evidence="3" id="KW-1185">Reference proteome</keyword>
<dbReference type="Gramene" id="evm.model.03.1736">
    <property type="protein sequence ID" value="cds.evm.model.03.1736"/>
    <property type="gene ID" value="evm.TU.03.1736"/>
</dbReference>
<feature type="region of interest" description="Disordered" evidence="1">
    <location>
        <begin position="1"/>
        <end position="72"/>
    </location>
</feature>
<dbReference type="Proteomes" id="UP000596661">
    <property type="component" value="Chromosome 3"/>
</dbReference>
<dbReference type="EMBL" id="UZAU01000331">
    <property type="status" value="NOT_ANNOTATED_CDS"/>
    <property type="molecule type" value="Genomic_DNA"/>
</dbReference>
<feature type="compositionally biased region" description="Basic and acidic residues" evidence="1">
    <location>
        <begin position="29"/>
        <end position="41"/>
    </location>
</feature>
<dbReference type="AlphaFoldDB" id="A0A803P6G5"/>
<feature type="compositionally biased region" description="Acidic residues" evidence="1">
    <location>
        <begin position="48"/>
        <end position="65"/>
    </location>
</feature>
<reference evidence="2" key="2">
    <citation type="submission" date="2021-03" db="UniProtKB">
        <authorList>
            <consortium name="EnsemblPlants"/>
        </authorList>
    </citation>
    <scope>IDENTIFICATION</scope>
</reference>
<sequence length="72" mass="8112">MVLTRNKSGLHFTDPNAKTGDAEDQNEVTSRHKDQVRKDTNLDAPVFGDDDSKENSFDDADDDLQETSKDDR</sequence>
<evidence type="ECO:0000256" key="1">
    <source>
        <dbReference type="SAM" id="MobiDB-lite"/>
    </source>
</evidence>